<evidence type="ECO:0000313" key="1">
    <source>
        <dbReference type="EMBL" id="EGP94230.1"/>
    </source>
</evidence>
<sequence>MKSQLNSKIKISYFNKILNESDLILKENTRKCIILLIIERNRKN</sequence>
<evidence type="ECO:0000313" key="2">
    <source>
        <dbReference type="Proteomes" id="UP000004440"/>
    </source>
</evidence>
<protein>
    <submittedName>
        <fullName evidence="1">Uncharacterized protein</fullName>
    </submittedName>
</protein>
<gene>
    <name evidence="1" type="ORF">MY1_1475</name>
</gene>
<name>F9CZ72_9ARCH</name>
<reference evidence="1 2" key="1">
    <citation type="journal article" date="2011" name="J. Bacteriol.">
        <title>Genome Sequence of an Ammonia-Oxidizing Soil Archaeon, "Candidatus Nitrosoarchaeum koreensis" MY1.</title>
        <authorList>
            <person name="Kim B.K."/>
            <person name="Jung M.Y."/>
            <person name="Yu D.S."/>
            <person name="Park S.J."/>
            <person name="Oh T.K."/>
            <person name="Rhee S.K."/>
            <person name="Kim J.F."/>
        </authorList>
    </citation>
    <scope>NUCLEOTIDE SEQUENCE [LARGE SCALE GENOMIC DNA]</scope>
    <source>
        <strain evidence="1 2">MY1</strain>
    </source>
</reference>
<dbReference type="Proteomes" id="UP000004440">
    <property type="component" value="Unassembled WGS sequence"/>
</dbReference>
<proteinExistence type="predicted"/>
<keyword evidence="2" id="KW-1185">Reference proteome</keyword>
<accession>F9CZ72</accession>
<dbReference type="AlphaFoldDB" id="F9CZ72"/>
<dbReference type="EMBL" id="AFPU01000001">
    <property type="protein sequence ID" value="EGP94230.1"/>
    <property type="molecule type" value="Genomic_DNA"/>
</dbReference>
<comment type="caution">
    <text evidence="1">The sequence shown here is derived from an EMBL/GenBank/DDBJ whole genome shotgun (WGS) entry which is preliminary data.</text>
</comment>
<organism evidence="1 2">
    <name type="scientific">Nitrosarchaeum koreense MY1</name>
    <dbReference type="NCBI Taxonomy" id="1001994"/>
    <lineage>
        <taxon>Archaea</taxon>
        <taxon>Nitrososphaerota</taxon>
        <taxon>Nitrososphaeria</taxon>
        <taxon>Nitrosopumilales</taxon>
        <taxon>Nitrosopumilaceae</taxon>
        <taxon>Nitrosarchaeum</taxon>
    </lineage>
</organism>